<dbReference type="PANTHER" id="PTHR44366:SF1">
    <property type="entry name" value="UDP-N-ACETYLGLUCOSAMINE--PEPTIDE N-ACETYLGLUCOSAMINYLTRANSFERASE 110 KDA SUBUNIT"/>
    <property type="match status" value="1"/>
</dbReference>
<dbReference type="Pfam" id="PF13512">
    <property type="entry name" value="TPR_18"/>
    <property type="match status" value="1"/>
</dbReference>
<accession>A0A1T4JXI0</accession>
<keyword evidence="3" id="KW-1185">Reference proteome</keyword>
<dbReference type="OrthoDB" id="5394592at2"/>
<dbReference type="AlphaFoldDB" id="A0A1T4JXI0"/>
<gene>
    <name evidence="2" type="ORF">SAMN02745119_00145</name>
</gene>
<dbReference type="Pfam" id="PF14559">
    <property type="entry name" value="TPR_19"/>
    <property type="match status" value="1"/>
</dbReference>
<dbReference type="PANTHER" id="PTHR44366">
    <property type="entry name" value="UDP-N-ACETYLGLUCOSAMINE--PEPTIDE N-ACETYLGLUCOSAMINYLTRANSFERASE 110 KDA SUBUNIT"/>
    <property type="match status" value="1"/>
</dbReference>
<name>A0A1T4JXI0_9BACT</name>
<dbReference type="InterPro" id="IPR019734">
    <property type="entry name" value="TPR_rpt"/>
</dbReference>
<dbReference type="Gene3D" id="1.25.40.10">
    <property type="entry name" value="Tetratricopeptide repeat domain"/>
    <property type="match status" value="4"/>
</dbReference>
<keyword evidence="1" id="KW-0802">TPR repeat</keyword>
<dbReference type="Pfam" id="PF00515">
    <property type="entry name" value="TPR_1"/>
    <property type="match status" value="1"/>
</dbReference>
<dbReference type="SMART" id="SM00028">
    <property type="entry name" value="TPR"/>
    <property type="match status" value="6"/>
</dbReference>
<dbReference type="EMBL" id="FUWR01000001">
    <property type="protein sequence ID" value="SJZ34853.1"/>
    <property type="molecule type" value="Genomic_DNA"/>
</dbReference>
<evidence type="ECO:0000313" key="3">
    <source>
        <dbReference type="Proteomes" id="UP000190102"/>
    </source>
</evidence>
<evidence type="ECO:0000313" key="2">
    <source>
        <dbReference type="EMBL" id="SJZ34853.1"/>
    </source>
</evidence>
<feature type="repeat" description="TPR" evidence="1">
    <location>
        <begin position="197"/>
        <end position="230"/>
    </location>
</feature>
<feature type="repeat" description="TPR" evidence="1">
    <location>
        <begin position="359"/>
        <end position="392"/>
    </location>
</feature>
<reference evidence="3" key="1">
    <citation type="submission" date="2017-02" db="EMBL/GenBank/DDBJ databases">
        <authorList>
            <person name="Varghese N."/>
            <person name="Submissions S."/>
        </authorList>
    </citation>
    <scope>NUCLEOTIDE SEQUENCE [LARGE SCALE GENOMIC DNA]</scope>
    <source>
        <strain evidence="3">ATCC BAA-34</strain>
    </source>
</reference>
<dbReference type="Proteomes" id="UP000190102">
    <property type="component" value="Unassembled WGS sequence"/>
</dbReference>
<sequence length="470" mass="52595">MNSIVVSESLSQEEGALYDRLSASVQGMPKQEAILKVKEFLVTFPSFALAHNDLGVLYHQSGNPTLALAHYEKAARLQPDNTLLRKNLADFYAVELGWIEDAVDIYLEVVKRNPRDIEALIALGQLGTAMAGSGRLDTSSAHFQVEMTTPAFSLPPETPQKSEEELYQDAQKSISQGDLAAAREQLELLAARYPGNALYQNDLGVIRYKSGDCQAAQRHYEDAHRLQPDNSIFARNLADLYFAELNMIDEAIHIYLELLHNQPRDVETLINIGHICSSVGRPDEAKSFYRRALEIEPWNTDARQALAGLQQTVQQQPLTQPVKSVDELITEARALMPQGEYLAARNLLEQAIAQNPYNAVAHNDLGVVAYSMGDVGAAQVAYEQAVKLDPANNNFRKNLADLYFVAVGRPDDAIYIYLHLFRQNPRDIEILSALGQICQAVGRPDEARSFYRRALEVEPWNCEVREMLQR</sequence>
<dbReference type="GO" id="GO:0006493">
    <property type="term" value="P:protein O-linked glycosylation"/>
    <property type="evidence" value="ECO:0007669"/>
    <property type="project" value="InterPro"/>
</dbReference>
<dbReference type="STRING" id="115783.SAMN02745119_00145"/>
<organism evidence="2 3">
    <name type="scientific">Trichlorobacter thiogenes</name>
    <dbReference type="NCBI Taxonomy" id="115783"/>
    <lineage>
        <taxon>Bacteria</taxon>
        <taxon>Pseudomonadati</taxon>
        <taxon>Thermodesulfobacteriota</taxon>
        <taxon>Desulfuromonadia</taxon>
        <taxon>Geobacterales</taxon>
        <taxon>Geobacteraceae</taxon>
        <taxon>Trichlorobacter</taxon>
    </lineage>
</organism>
<dbReference type="InterPro" id="IPR037919">
    <property type="entry name" value="OGT"/>
</dbReference>
<feature type="repeat" description="TPR" evidence="1">
    <location>
        <begin position="266"/>
        <end position="299"/>
    </location>
</feature>
<dbReference type="GO" id="GO:0097363">
    <property type="term" value="F:protein O-acetylglucosaminyltransferase activity"/>
    <property type="evidence" value="ECO:0007669"/>
    <property type="project" value="TreeGrafter"/>
</dbReference>
<dbReference type="PROSITE" id="PS50005">
    <property type="entry name" value="TPR"/>
    <property type="match status" value="5"/>
</dbReference>
<dbReference type="SUPFAM" id="SSF48452">
    <property type="entry name" value="TPR-like"/>
    <property type="match status" value="3"/>
</dbReference>
<evidence type="ECO:0000256" key="1">
    <source>
        <dbReference type="PROSITE-ProRule" id="PRU00339"/>
    </source>
</evidence>
<protein>
    <submittedName>
        <fullName evidence="2">Tetratricopeptide repeat-containing protein</fullName>
    </submittedName>
</protein>
<dbReference type="Pfam" id="PF13181">
    <property type="entry name" value="TPR_8"/>
    <property type="match status" value="1"/>
</dbReference>
<proteinExistence type="predicted"/>
<dbReference type="InterPro" id="IPR011990">
    <property type="entry name" value="TPR-like_helical_dom_sf"/>
</dbReference>
<dbReference type="RefSeq" id="WP_078788462.1">
    <property type="nucleotide sequence ID" value="NZ_FUWR01000001.1"/>
</dbReference>
<feature type="repeat" description="TPR" evidence="1">
    <location>
        <begin position="48"/>
        <end position="81"/>
    </location>
</feature>
<feature type="repeat" description="TPR" evidence="1">
    <location>
        <begin position="428"/>
        <end position="461"/>
    </location>
</feature>